<reference evidence="7" key="1">
    <citation type="submission" date="2020-10" db="EMBL/GenBank/DDBJ databases">
        <authorList>
            <person name="Han B."/>
            <person name="Lu T."/>
            <person name="Zhao Q."/>
            <person name="Huang X."/>
            <person name="Zhao Y."/>
        </authorList>
    </citation>
    <scope>NUCLEOTIDE SEQUENCE</scope>
</reference>
<feature type="compositionally biased region" description="Basic and acidic residues" evidence="6">
    <location>
        <begin position="1"/>
        <end position="12"/>
    </location>
</feature>
<evidence type="ECO:0000256" key="2">
    <source>
        <dbReference type="ARBA" id="ARBA00005982"/>
    </source>
</evidence>
<keyword evidence="5" id="KW-0472">Membrane</keyword>
<keyword evidence="8" id="KW-1185">Reference proteome</keyword>
<comment type="similarity">
    <text evidence="2">Belongs to the major facilitator superfamily. Proton-dependent oligopeptide transporter (POT/PTR) (TC 2.A.17) family.</text>
</comment>
<evidence type="ECO:0000313" key="7">
    <source>
        <dbReference type="EMBL" id="CAD6242843.1"/>
    </source>
</evidence>
<evidence type="ECO:0000256" key="1">
    <source>
        <dbReference type="ARBA" id="ARBA00004141"/>
    </source>
</evidence>
<sequence length="117" mass="12908">MDAGDAMERGDRAPLLPESHGPKIPQDDSLQVPLLKDKNRAGSKAPAVVLERQKACLEEITIAWQLPQYFFMAGAEVFCYIAQLEFFYAEAPDTMKSTCTSLSLLTIALGSYMSSFI</sequence>
<dbReference type="Gene3D" id="1.20.1250.20">
    <property type="entry name" value="MFS general substrate transporter like domains"/>
    <property type="match status" value="1"/>
</dbReference>
<dbReference type="InterPro" id="IPR036259">
    <property type="entry name" value="MFS_trans_sf"/>
</dbReference>
<dbReference type="AlphaFoldDB" id="A0A811PJ68"/>
<comment type="subcellular location">
    <subcellularLocation>
        <location evidence="1">Membrane</location>
        <topology evidence="1">Multi-pass membrane protein</topology>
    </subcellularLocation>
</comment>
<dbReference type="OrthoDB" id="1724749at2759"/>
<name>A0A811PJ68_9POAL</name>
<evidence type="ECO:0000256" key="6">
    <source>
        <dbReference type="SAM" id="MobiDB-lite"/>
    </source>
</evidence>
<comment type="caution">
    <text evidence="7">The sequence shown here is derived from an EMBL/GenBank/DDBJ whole genome shotgun (WGS) entry which is preliminary data.</text>
</comment>
<dbReference type="InterPro" id="IPR000109">
    <property type="entry name" value="POT_fam"/>
</dbReference>
<keyword evidence="4" id="KW-1133">Transmembrane helix</keyword>
<evidence type="ECO:0000256" key="5">
    <source>
        <dbReference type="ARBA" id="ARBA00023136"/>
    </source>
</evidence>
<keyword evidence="3" id="KW-0812">Transmembrane</keyword>
<dbReference type="GO" id="GO:0022857">
    <property type="term" value="F:transmembrane transporter activity"/>
    <property type="evidence" value="ECO:0007669"/>
    <property type="project" value="InterPro"/>
</dbReference>
<evidence type="ECO:0000256" key="3">
    <source>
        <dbReference type="ARBA" id="ARBA00022692"/>
    </source>
</evidence>
<protein>
    <submittedName>
        <fullName evidence="7">Uncharacterized protein</fullName>
    </submittedName>
</protein>
<evidence type="ECO:0000256" key="4">
    <source>
        <dbReference type="ARBA" id="ARBA00022989"/>
    </source>
</evidence>
<organism evidence="7 8">
    <name type="scientific">Miscanthus lutarioriparius</name>
    <dbReference type="NCBI Taxonomy" id="422564"/>
    <lineage>
        <taxon>Eukaryota</taxon>
        <taxon>Viridiplantae</taxon>
        <taxon>Streptophyta</taxon>
        <taxon>Embryophyta</taxon>
        <taxon>Tracheophyta</taxon>
        <taxon>Spermatophyta</taxon>
        <taxon>Magnoliopsida</taxon>
        <taxon>Liliopsida</taxon>
        <taxon>Poales</taxon>
        <taxon>Poaceae</taxon>
        <taxon>PACMAD clade</taxon>
        <taxon>Panicoideae</taxon>
        <taxon>Andropogonodae</taxon>
        <taxon>Andropogoneae</taxon>
        <taxon>Saccharinae</taxon>
        <taxon>Miscanthus</taxon>
    </lineage>
</organism>
<dbReference type="Pfam" id="PF00854">
    <property type="entry name" value="PTR2"/>
    <property type="match status" value="1"/>
</dbReference>
<gene>
    <name evidence="7" type="ORF">NCGR_LOCUS28196</name>
</gene>
<dbReference type="GO" id="GO:0016020">
    <property type="term" value="C:membrane"/>
    <property type="evidence" value="ECO:0007669"/>
    <property type="project" value="UniProtKB-SubCell"/>
</dbReference>
<evidence type="ECO:0000313" key="8">
    <source>
        <dbReference type="Proteomes" id="UP000604825"/>
    </source>
</evidence>
<dbReference type="Proteomes" id="UP000604825">
    <property type="component" value="Unassembled WGS sequence"/>
</dbReference>
<accession>A0A811PJ68</accession>
<proteinExistence type="inferred from homology"/>
<dbReference type="PANTHER" id="PTHR11654">
    <property type="entry name" value="OLIGOPEPTIDE TRANSPORTER-RELATED"/>
    <property type="match status" value="1"/>
</dbReference>
<dbReference type="EMBL" id="CAJGYO010000007">
    <property type="protein sequence ID" value="CAD6242843.1"/>
    <property type="molecule type" value="Genomic_DNA"/>
</dbReference>
<feature type="region of interest" description="Disordered" evidence="6">
    <location>
        <begin position="1"/>
        <end position="31"/>
    </location>
</feature>